<protein>
    <submittedName>
        <fullName evidence="3">Myristoyl transferase</fullName>
    </submittedName>
</protein>
<name>A0A2M8QDI9_9CHLR</name>
<dbReference type="Gene3D" id="3.40.190.10">
    <property type="entry name" value="Periplasmic binding protein-like II"/>
    <property type="match status" value="2"/>
</dbReference>
<dbReference type="PANTHER" id="PTHR31528">
    <property type="entry name" value="4-AMINO-5-HYDROXYMETHYL-2-METHYLPYRIMIDINE PHOSPHATE SYNTHASE THI11-RELATED"/>
    <property type="match status" value="1"/>
</dbReference>
<keyword evidence="3" id="KW-0808">Transferase</keyword>
<comment type="caution">
    <text evidence="3">The sequence shown here is derived from an EMBL/GenBank/DDBJ whole genome shotgun (WGS) entry which is preliminary data.</text>
</comment>
<accession>A0A2M8QDI9</accession>
<dbReference type="PANTHER" id="PTHR31528:SF15">
    <property type="entry name" value="RIBOFLAVIN-BINDING PROTEIN RIBY"/>
    <property type="match status" value="1"/>
</dbReference>
<dbReference type="SUPFAM" id="SSF53850">
    <property type="entry name" value="Periplasmic binding protein-like II"/>
    <property type="match status" value="1"/>
</dbReference>
<evidence type="ECO:0000313" key="4">
    <source>
        <dbReference type="Proteomes" id="UP000230790"/>
    </source>
</evidence>
<dbReference type="Pfam" id="PF09084">
    <property type="entry name" value="NMT1"/>
    <property type="match status" value="1"/>
</dbReference>
<reference evidence="3 4" key="1">
    <citation type="submission" date="2017-11" db="EMBL/GenBank/DDBJ databases">
        <title>Evolution of Phototrophy in the Chloroflexi Phylum Driven by Horizontal Gene Transfer.</title>
        <authorList>
            <person name="Ward L.M."/>
            <person name="Hemp J."/>
            <person name="Shih P.M."/>
            <person name="Mcglynn S.E."/>
            <person name="Fischer W."/>
        </authorList>
    </citation>
    <scope>NUCLEOTIDE SEQUENCE [LARGE SCALE GENOMIC DNA]</scope>
    <source>
        <strain evidence="3">JP3_7</strain>
    </source>
</reference>
<keyword evidence="1" id="KW-0732">Signal</keyword>
<feature type="chain" id="PRO_5014786334" evidence="1">
    <location>
        <begin position="22"/>
        <end position="330"/>
    </location>
</feature>
<proteinExistence type="predicted"/>
<dbReference type="AlphaFoldDB" id="A0A2M8QDI9"/>
<dbReference type="InterPro" id="IPR015168">
    <property type="entry name" value="SsuA/THI5"/>
</dbReference>
<dbReference type="EMBL" id="PGTN01000032">
    <property type="protein sequence ID" value="PJF47869.1"/>
    <property type="molecule type" value="Genomic_DNA"/>
</dbReference>
<evidence type="ECO:0000259" key="2">
    <source>
        <dbReference type="Pfam" id="PF09084"/>
    </source>
</evidence>
<dbReference type="GO" id="GO:0009228">
    <property type="term" value="P:thiamine biosynthetic process"/>
    <property type="evidence" value="ECO:0007669"/>
    <property type="project" value="InterPro"/>
</dbReference>
<dbReference type="Proteomes" id="UP000230790">
    <property type="component" value="Unassembled WGS sequence"/>
</dbReference>
<organism evidence="3 4">
    <name type="scientific">Candidatus Thermofonsia Clade 3 bacterium</name>
    <dbReference type="NCBI Taxonomy" id="2364212"/>
    <lineage>
        <taxon>Bacteria</taxon>
        <taxon>Bacillati</taxon>
        <taxon>Chloroflexota</taxon>
        <taxon>Candidatus Thermofontia</taxon>
        <taxon>Candidatus Thermofonsia Clade 3</taxon>
    </lineage>
</organism>
<evidence type="ECO:0000313" key="3">
    <source>
        <dbReference type="EMBL" id="PJF47869.1"/>
    </source>
</evidence>
<dbReference type="InterPro" id="IPR027939">
    <property type="entry name" value="NMT1/THI5"/>
</dbReference>
<dbReference type="PROSITE" id="PS51257">
    <property type="entry name" value="PROKAR_LIPOPROTEIN"/>
    <property type="match status" value="1"/>
</dbReference>
<gene>
    <name evidence="3" type="ORF">CUN48_06410</name>
</gene>
<feature type="signal peptide" evidence="1">
    <location>
        <begin position="1"/>
        <end position="21"/>
    </location>
</feature>
<evidence type="ECO:0000256" key="1">
    <source>
        <dbReference type="SAM" id="SignalP"/>
    </source>
</evidence>
<sequence length="330" mass="36303">MNKWKVSLTTSLLLIVLSACAIQAPPPRTGGPGAPLQKIRLPMGYIPNVQFAPYYVAVERGYFAEAGIELEFDYKFETDGMKLVAAGELPFAVVSGEQVVLARAQGLPVKYFLQWYRRFPIAIFSLKTKGIAKPEDLKGRTVGIPGFFGATYVGWRAFLDANGLSERDMQVQEIGFTQAAAVQQGKVDAAVGYIVNEPLVLEANGFPVNVFRVSDQVDMVANGLVTNEKTLRENPTLVRNMARALLRGIADTIADPNAAMQISAKYVEGLQADDPIQKRVLLATIELMRSERLGISSPQAWENTQNTLLAMGQIKQKLDVNEFFTNEFVP</sequence>
<dbReference type="GO" id="GO:0016740">
    <property type="term" value="F:transferase activity"/>
    <property type="evidence" value="ECO:0007669"/>
    <property type="project" value="UniProtKB-KW"/>
</dbReference>
<feature type="domain" description="SsuA/THI5-like" evidence="2">
    <location>
        <begin position="48"/>
        <end position="259"/>
    </location>
</feature>